<feature type="region of interest" description="Disordered" evidence="1">
    <location>
        <begin position="25"/>
        <end position="44"/>
    </location>
</feature>
<dbReference type="AlphaFoldDB" id="A0A8J5IE91"/>
<reference evidence="2" key="1">
    <citation type="submission" date="2021-01" db="EMBL/GenBank/DDBJ databases">
        <title>Phytophthora aleatoria, a newly-described species from Pinus radiata is distinct from Phytophthora cactorum isolates based on comparative genomics.</title>
        <authorList>
            <person name="Mcdougal R."/>
            <person name="Panda P."/>
            <person name="Williams N."/>
            <person name="Studholme D.J."/>
        </authorList>
    </citation>
    <scope>NUCLEOTIDE SEQUENCE</scope>
    <source>
        <strain evidence="2">NZFS 4037</strain>
    </source>
</reference>
<gene>
    <name evidence="2" type="ORF">JG688_00017213</name>
</gene>
<dbReference type="EMBL" id="JAENGY010002446">
    <property type="protein sequence ID" value="KAG6944189.1"/>
    <property type="molecule type" value="Genomic_DNA"/>
</dbReference>
<evidence type="ECO:0000256" key="1">
    <source>
        <dbReference type="SAM" id="MobiDB-lite"/>
    </source>
</evidence>
<feature type="compositionally biased region" description="Low complexity" evidence="1">
    <location>
        <begin position="34"/>
        <end position="43"/>
    </location>
</feature>
<accession>A0A8J5IE91</accession>
<keyword evidence="3" id="KW-1185">Reference proteome</keyword>
<organism evidence="2 3">
    <name type="scientific">Phytophthora aleatoria</name>
    <dbReference type="NCBI Taxonomy" id="2496075"/>
    <lineage>
        <taxon>Eukaryota</taxon>
        <taxon>Sar</taxon>
        <taxon>Stramenopiles</taxon>
        <taxon>Oomycota</taxon>
        <taxon>Peronosporomycetes</taxon>
        <taxon>Peronosporales</taxon>
        <taxon>Peronosporaceae</taxon>
        <taxon>Phytophthora</taxon>
    </lineage>
</organism>
<feature type="non-terminal residue" evidence="2">
    <location>
        <position position="55"/>
    </location>
</feature>
<dbReference type="Proteomes" id="UP000709295">
    <property type="component" value="Unassembled WGS sequence"/>
</dbReference>
<evidence type="ECO:0000313" key="3">
    <source>
        <dbReference type="Proteomes" id="UP000709295"/>
    </source>
</evidence>
<name>A0A8J5IE91_9STRA</name>
<proteinExistence type="predicted"/>
<evidence type="ECO:0000313" key="2">
    <source>
        <dbReference type="EMBL" id="KAG6944189.1"/>
    </source>
</evidence>
<sequence length="55" mass="6440">MRVAKPGQRKLHCRRLQQPVRLPKTRMMRKKKVSSSSSSRSVVGLLRRKQSTICY</sequence>
<protein>
    <submittedName>
        <fullName evidence="2">Uncharacterized protein</fullName>
    </submittedName>
</protein>
<comment type="caution">
    <text evidence="2">The sequence shown here is derived from an EMBL/GenBank/DDBJ whole genome shotgun (WGS) entry which is preliminary data.</text>
</comment>